<dbReference type="RefSeq" id="WP_188858059.1">
    <property type="nucleotide sequence ID" value="NZ_BMOS01000020.1"/>
</dbReference>
<organism evidence="2 3">
    <name type="scientific">Oceanobacillus indicireducens</name>
    <dbReference type="NCBI Taxonomy" id="1004261"/>
    <lineage>
        <taxon>Bacteria</taxon>
        <taxon>Bacillati</taxon>
        <taxon>Bacillota</taxon>
        <taxon>Bacilli</taxon>
        <taxon>Bacillales</taxon>
        <taxon>Bacillaceae</taxon>
        <taxon>Oceanobacillus</taxon>
    </lineage>
</organism>
<evidence type="ECO:0000313" key="3">
    <source>
        <dbReference type="Proteomes" id="UP000624041"/>
    </source>
</evidence>
<keyword evidence="1" id="KW-1133">Transmembrane helix</keyword>
<name>A0A917Y1S4_9BACI</name>
<evidence type="ECO:0008006" key="4">
    <source>
        <dbReference type="Google" id="ProtNLM"/>
    </source>
</evidence>
<sequence length="138" mass="15169">MGISKLIATGIFSGAVLAASLKVVRKITGNPSETLLYNIGYIPFIKRYKHIPGVGIGFHYATCVLSTLSLYYVLKSFRLEKNIFPYVLVYSVGGGALYFLSALTNKPPRYNDVAAWNYWTVSHALFGIAVGSIVKKLN</sequence>
<dbReference type="Proteomes" id="UP000624041">
    <property type="component" value="Unassembled WGS sequence"/>
</dbReference>
<comment type="caution">
    <text evidence="2">The sequence shown here is derived from an EMBL/GenBank/DDBJ whole genome shotgun (WGS) entry which is preliminary data.</text>
</comment>
<feature type="transmembrane region" description="Helical" evidence="1">
    <location>
        <begin position="86"/>
        <end position="104"/>
    </location>
</feature>
<feature type="transmembrane region" description="Helical" evidence="1">
    <location>
        <begin position="116"/>
        <end position="134"/>
    </location>
</feature>
<dbReference type="AlphaFoldDB" id="A0A917Y1S4"/>
<feature type="transmembrane region" description="Helical" evidence="1">
    <location>
        <begin position="56"/>
        <end position="74"/>
    </location>
</feature>
<keyword evidence="1" id="KW-0812">Transmembrane</keyword>
<evidence type="ECO:0000256" key="1">
    <source>
        <dbReference type="SAM" id="Phobius"/>
    </source>
</evidence>
<proteinExistence type="predicted"/>
<protein>
    <recommendedName>
        <fullName evidence="4">DUF1440 domain-containing protein</fullName>
    </recommendedName>
</protein>
<evidence type="ECO:0000313" key="2">
    <source>
        <dbReference type="EMBL" id="GGN61345.1"/>
    </source>
</evidence>
<dbReference type="EMBL" id="BMOS01000020">
    <property type="protein sequence ID" value="GGN61345.1"/>
    <property type="molecule type" value="Genomic_DNA"/>
</dbReference>
<reference evidence="2" key="2">
    <citation type="submission" date="2020-09" db="EMBL/GenBank/DDBJ databases">
        <authorList>
            <person name="Sun Q."/>
            <person name="Ohkuma M."/>
        </authorList>
    </citation>
    <scope>NUCLEOTIDE SEQUENCE</scope>
    <source>
        <strain evidence="2">JCM 17251</strain>
    </source>
</reference>
<keyword evidence="1" id="KW-0472">Membrane</keyword>
<reference evidence="2" key="1">
    <citation type="journal article" date="2014" name="Int. J. Syst. Evol. Microbiol.">
        <title>Complete genome sequence of Corynebacterium casei LMG S-19264T (=DSM 44701T), isolated from a smear-ripened cheese.</title>
        <authorList>
            <consortium name="US DOE Joint Genome Institute (JGI-PGF)"/>
            <person name="Walter F."/>
            <person name="Albersmeier A."/>
            <person name="Kalinowski J."/>
            <person name="Ruckert C."/>
        </authorList>
    </citation>
    <scope>NUCLEOTIDE SEQUENCE</scope>
    <source>
        <strain evidence="2">JCM 17251</strain>
    </source>
</reference>
<gene>
    <name evidence="2" type="ORF">GCM10007971_26330</name>
</gene>
<accession>A0A917Y1S4</accession>
<keyword evidence="3" id="KW-1185">Reference proteome</keyword>